<feature type="transmembrane region" description="Helical" evidence="9">
    <location>
        <begin position="425"/>
        <end position="450"/>
    </location>
</feature>
<dbReference type="Pfam" id="PF00571">
    <property type="entry name" value="CBS"/>
    <property type="match status" value="2"/>
</dbReference>
<dbReference type="GO" id="GO:0005886">
    <property type="term" value="C:plasma membrane"/>
    <property type="evidence" value="ECO:0007669"/>
    <property type="project" value="UniProtKB-SubCell"/>
</dbReference>
<evidence type="ECO:0000256" key="6">
    <source>
        <dbReference type="ARBA" id="ARBA00022989"/>
    </source>
</evidence>
<dbReference type="Gene3D" id="1.25.60.10">
    <property type="entry name" value="MgtE N-terminal domain-like"/>
    <property type="match status" value="1"/>
</dbReference>
<evidence type="ECO:0000256" key="9">
    <source>
        <dbReference type="RuleBase" id="RU362011"/>
    </source>
</evidence>
<name>A0A1I2G367_9BACT</name>
<dbReference type="SMART" id="SM00116">
    <property type="entry name" value="CBS"/>
    <property type="match status" value="2"/>
</dbReference>
<protein>
    <recommendedName>
        <fullName evidence="9">Magnesium transporter MgtE</fullName>
    </recommendedName>
</protein>
<keyword evidence="7 9" id="KW-0472">Membrane</keyword>
<comment type="subcellular location">
    <subcellularLocation>
        <location evidence="9">Cell membrane</location>
        <topology evidence="9">Multi-pass membrane protein</topology>
    </subcellularLocation>
    <subcellularLocation>
        <location evidence="1">Membrane</location>
        <topology evidence="1">Multi-pass membrane protein</topology>
    </subcellularLocation>
</comment>
<feature type="domain" description="CBS" evidence="10">
    <location>
        <begin position="136"/>
        <end position="199"/>
    </location>
</feature>
<dbReference type="SUPFAM" id="SSF161093">
    <property type="entry name" value="MgtE membrane domain-like"/>
    <property type="match status" value="1"/>
</dbReference>
<comment type="function">
    <text evidence="9">Acts as a magnesium transporter.</text>
</comment>
<dbReference type="InterPro" id="IPR006669">
    <property type="entry name" value="MgtE_transporter"/>
</dbReference>
<feature type="domain" description="CBS" evidence="10">
    <location>
        <begin position="200"/>
        <end position="256"/>
    </location>
</feature>
<keyword evidence="8" id="KW-0129">CBS domain</keyword>
<evidence type="ECO:0000256" key="1">
    <source>
        <dbReference type="ARBA" id="ARBA00004141"/>
    </source>
</evidence>
<keyword evidence="12" id="KW-1185">Reference proteome</keyword>
<keyword evidence="9" id="KW-0479">Metal-binding</keyword>
<comment type="caution">
    <text evidence="9">Lacks conserved residue(s) required for the propagation of feature annotation.</text>
</comment>
<accession>A0A1I2G367</accession>
<dbReference type="InterPro" id="IPR038076">
    <property type="entry name" value="MgtE_N_sf"/>
</dbReference>
<dbReference type="NCBIfam" id="TIGR00400">
    <property type="entry name" value="mgtE"/>
    <property type="match status" value="1"/>
</dbReference>
<dbReference type="InterPro" id="IPR036739">
    <property type="entry name" value="SLC41_membr_dom_sf"/>
</dbReference>
<feature type="transmembrane region" description="Helical" evidence="9">
    <location>
        <begin position="356"/>
        <end position="377"/>
    </location>
</feature>
<reference evidence="12" key="1">
    <citation type="submission" date="2016-10" db="EMBL/GenBank/DDBJ databases">
        <authorList>
            <person name="Varghese N."/>
            <person name="Submissions S."/>
        </authorList>
    </citation>
    <scope>NUCLEOTIDE SEQUENCE [LARGE SCALE GENOMIC DNA]</scope>
    <source>
        <strain evidence="12">ATCC 25963</strain>
    </source>
</reference>
<keyword evidence="5 9" id="KW-0460">Magnesium</keyword>
<keyword evidence="6 9" id="KW-1133">Transmembrane helix</keyword>
<dbReference type="PROSITE" id="PS51371">
    <property type="entry name" value="CBS"/>
    <property type="match status" value="2"/>
</dbReference>
<evidence type="ECO:0000256" key="5">
    <source>
        <dbReference type="ARBA" id="ARBA00022842"/>
    </source>
</evidence>
<evidence type="ECO:0000313" key="12">
    <source>
        <dbReference type="Proteomes" id="UP000199400"/>
    </source>
</evidence>
<dbReference type="OrthoDB" id="9790355at2"/>
<keyword evidence="3 9" id="KW-0813">Transport</keyword>
<dbReference type="PANTHER" id="PTHR43773:SF1">
    <property type="entry name" value="MAGNESIUM TRANSPORTER MGTE"/>
    <property type="match status" value="1"/>
</dbReference>
<evidence type="ECO:0000256" key="2">
    <source>
        <dbReference type="ARBA" id="ARBA00009749"/>
    </source>
</evidence>
<gene>
    <name evidence="11" type="ORF">SAMN02745121_07027</name>
</gene>
<dbReference type="InterPro" id="IPR006668">
    <property type="entry name" value="Mg_transptr_MgtE_intracell_dom"/>
</dbReference>
<dbReference type="GO" id="GO:0015095">
    <property type="term" value="F:magnesium ion transmembrane transporter activity"/>
    <property type="evidence" value="ECO:0007669"/>
    <property type="project" value="UniProtKB-UniRule"/>
</dbReference>
<dbReference type="PANTHER" id="PTHR43773">
    <property type="entry name" value="MAGNESIUM TRANSPORTER MGTE"/>
    <property type="match status" value="1"/>
</dbReference>
<evidence type="ECO:0000256" key="3">
    <source>
        <dbReference type="ARBA" id="ARBA00022448"/>
    </source>
</evidence>
<keyword evidence="4 9" id="KW-0812">Transmembrane</keyword>
<evidence type="ECO:0000256" key="7">
    <source>
        <dbReference type="ARBA" id="ARBA00023136"/>
    </source>
</evidence>
<evidence type="ECO:0000259" key="10">
    <source>
        <dbReference type="PROSITE" id="PS51371"/>
    </source>
</evidence>
<dbReference type="EMBL" id="FOMX01000030">
    <property type="protein sequence ID" value="SFF12114.1"/>
    <property type="molecule type" value="Genomic_DNA"/>
</dbReference>
<dbReference type="AlphaFoldDB" id="A0A1I2G367"/>
<proteinExistence type="inferred from homology"/>
<dbReference type="CDD" id="cd04606">
    <property type="entry name" value="CBS_pair_Mg_transporter"/>
    <property type="match status" value="1"/>
</dbReference>
<dbReference type="Gene3D" id="3.10.580.10">
    <property type="entry name" value="CBS-domain"/>
    <property type="match status" value="1"/>
</dbReference>
<evidence type="ECO:0000256" key="8">
    <source>
        <dbReference type="PROSITE-ProRule" id="PRU00703"/>
    </source>
</evidence>
<dbReference type="RefSeq" id="WP_096325758.1">
    <property type="nucleotide sequence ID" value="NZ_FOMX01000030.1"/>
</dbReference>
<comment type="similarity">
    <text evidence="2 9">Belongs to the SLC41A transporter family.</text>
</comment>
<dbReference type="Proteomes" id="UP000199400">
    <property type="component" value="Unassembled WGS sequence"/>
</dbReference>
<dbReference type="SUPFAM" id="SSF158791">
    <property type="entry name" value="MgtE N-terminal domain-like"/>
    <property type="match status" value="1"/>
</dbReference>
<dbReference type="Pfam" id="PF01769">
    <property type="entry name" value="MgtE"/>
    <property type="match status" value="1"/>
</dbReference>
<dbReference type="Pfam" id="PF03448">
    <property type="entry name" value="MgtE_N"/>
    <property type="match status" value="1"/>
</dbReference>
<feature type="transmembrane region" description="Helical" evidence="9">
    <location>
        <begin position="389"/>
        <end position="413"/>
    </location>
</feature>
<keyword evidence="9" id="KW-1003">Cell membrane</keyword>
<dbReference type="SMART" id="SM00924">
    <property type="entry name" value="MgtE_N"/>
    <property type="match status" value="1"/>
</dbReference>
<dbReference type="STRING" id="54.SAMN02745121_07027"/>
<sequence>MTPALNQNDLARLVHAGDPRRVARALARLDAVQVAAYLDNFEPHEQDLVFQALPAERRPQVLAAMRYEVAAELINRRAPEEAAGLLEDLQEDDAADILGRVDEAKLREILAHYDVEDAHALEELLAYGERTAGGIMSPDVFSIHHDVTIAEATRMVQTADDLPQHVHYLYVVDEHDRLVGVIGLRQLVRSKPDMPIHAVMTTELVSVTAETDQEKVAELASRYDLVAIPVVDDQRRLLGVVTIDDILDVVREEATEDILKMAGAGQMLVDTRSFAASFRARMPWLLAAAAGGLLVAASLQGFEGALQAVPALALFMPVVAGMGGNVGTQSSTIVVRGLAVGYVETNRLGRLVLREVALGASLGALYGAGIAVAAPFLGATSSDPIHLGAVITLGMMGSMMIAAAVGTSVPLLMNRLNIDPAVATGPFVTTSVDILGLLFYFWLATVLLGISG</sequence>
<dbReference type="Gene3D" id="1.10.357.20">
    <property type="entry name" value="SLC41 divalent cation transporters, integral membrane domain"/>
    <property type="match status" value="1"/>
</dbReference>
<evidence type="ECO:0000256" key="4">
    <source>
        <dbReference type="ARBA" id="ARBA00022692"/>
    </source>
</evidence>
<dbReference type="InterPro" id="IPR000644">
    <property type="entry name" value="CBS_dom"/>
</dbReference>
<organism evidence="11 12">
    <name type="scientific">Nannocystis exedens</name>
    <dbReference type="NCBI Taxonomy" id="54"/>
    <lineage>
        <taxon>Bacteria</taxon>
        <taxon>Pseudomonadati</taxon>
        <taxon>Myxococcota</taxon>
        <taxon>Polyangia</taxon>
        <taxon>Nannocystales</taxon>
        <taxon>Nannocystaceae</taxon>
        <taxon>Nannocystis</taxon>
    </lineage>
</organism>
<evidence type="ECO:0000313" key="11">
    <source>
        <dbReference type="EMBL" id="SFF12114.1"/>
    </source>
</evidence>
<dbReference type="InterPro" id="IPR046342">
    <property type="entry name" value="CBS_dom_sf"/>
</dbReference>
<dbReference type="GO" id="GO:0046872">
    <property type="term" value="F:metal ion binding"/>
    <property type="evidence" value="ECO:0007669"/>
    <property type="project" value="UniProtKB-KW"/>
</dbReference>
<comment type="subunit">
    <text evidence="9">Homodimer.</text>
</comment>
<dbReference type="SUPFAM" id="SSF54631">
    <property type="entry name" value="CBS-domain pair"/>
    <property type="match status" value="1"/>
</dbReference>
<dbReference type="InterPro" id="IPR006667">
    <property type="entry name" value="SLC41_membr_dom"/>
</dbReference>